<keyword evidence="2" id="KW-1185">Reference proteome</keyword>
<name>A0A4Y2QV92_ARAVE</name>
<sequence length="99" mass="11304">MTMMEPRNKLCRRTYQFAVVCTVQKQPKCSGLHYAVEPLSGSQDSLEVAESIGMLDVEIINTEAKTNFFEQEILIVIGAVYKRRSENQYQMESAHRCIA</sequence>
<gene>
    <name evidence="1" type="ORF">AVEN_256507_1</name>
</gene>
<protein>
    <submittedName>
        <fullName evidence="1">Uncharacterized protein</fullName>
    </submittedName>
</protein>
<evidence type="ECO:0000313" key="2">
    <source>
        <dbReference type="Proteomes" id="UP000499080"/>
    </source>
</evidence>
<proteinExistence type="predicted"/>
<evidence type="ECO:0000313" key="1">
    <source>
        <dbReference type="EMBL" id="GBN67065.1"/>
    </source>
</evidence>
<organism evidence="1 2">
    <name type="scientific">Araneus ventricosus</name>
    <name type="common">Orbweaver spider</name>
    <name type="synonym">Epeira ventricosa</name>
    <dbReference type="NCBI Taxonomy" id="182803"/>
    <lineage>
        <taxon>Eukaryota</taxon>
        <taxon>Metazoa</taxon>
        <taxon>Ecdysozoa</taxon>
        <taxon>Arthropoda</taxon>
        <taxon>Chelicerata</taxon>
        <taxon>Arachnida</taxon>
        <taxon>Araneae</taxon>
        <taxon>Araneomorphae</taxon>
        <taxon>Entelegynae</taxon>
        <taxon>Araneoidea</taxon>
        <taxon>Araneidae</taxon>
        <taxon>Araneus</taxon>
    </lineage>
</organism>
<dbReference type="EMBL" id="BGPR01014868">
    <property type="protein sequence ID" value="GBN67065.1"/>
    <property type="molecule type" value="Genomic_DNA"/>
</dbReference>
<accession>A0A4Y2QV92</accession>
<reference evidence="1 2" key="1">
    <citation type="journal article" date="2019" name="Sci. Rep.">
        <title>Orb-weaving spider Araneus ventricosus genome elucidates the spidroin gene catalogue.</title>
        <authorList>
            <person name="Kono N."/>
            <person name="Nakamura H."/>
            <person name="Ohtoshi R."/>
            <person name="Moran D.A.P."/>
            <person name="Shinohara A."/>
            <person name="Yoshida Y."/>
            <person name="Fujiwara M."/>
            <person name="Mori M."/>
            <person name="Tomita M."/>
            <person name="Arakawa K."/>
        </authorList>
    </citation>
    <scope>NUCLEOTIDE SEQUENCE [LARGE SCALE GENOMIC DNA]</scope>
</reference>
<dbReference type="Proteomes" id="UP000499080">
    <property type="component" value="Unassembled WGS sequence"/>
</dbReference>
<dbReference type="AlphaFoldDB" id="A0A4Y2QV92"/>
<comment type="caution">
    <text evidence="1">The sequence shown here is derived from an EMBL/GenBank/DDBJ whole genome shotgun (WGS) entry which is preliminary data.</text>
</comment>